<dbReference type="EMBL" id="MU150238">
    <property type="protein sequence ID" value="KAF9467223.1"/>
    <property type="molecule type" value="Genomic_DNA"/>
</dbReference>
<dbReference type="Pfam" id="PF00293">
    <property type="entry name" value="NUDIX"/>
    <property type="match status" value="1"/>
</dbReference>
<proteinExistence type="predicted"/>
<comment type="caution">
    <text evidence="2">The sequence shown here is derived from an EMBL/GenBank/DDBJ whole genome shotgun (WGS) entry which is preliminary data.</text>
</comment>
<accession>A0A9P5YC25</accession>
<sequence length="353" mass="40475">MERSHLSFLDLINICDNFRVHQSPPLPTPFDSERLIPLYLTESLNSPTIGLLRPIIVQQLKAENELSRDTGKPELWNILSLDATPRVAFQPWLDTPTKRTVAMAEMCERWRDSRLFDDVCGPKKWRNERFPIYADPFGARDYPGHTAPGKSLNFVFELERSACALFGVVTYGVLMSIYKELEVNGQKTLRVWVPRRARTKPTWPGYLDSSVAGGAPSGIPMFECIIKECMEEANIAPDITRKHARCIGAISYFFRTSAGWLQPEIEYLYDLSIPSDMDPDIFQPKPLDGEVESFALLPHDDIIQKMRAGLFKPDCALVLIDLFIRLGYITPENEPDFMKIVTRLHGRFDYERW</sequence>
<dbReference type="AlphaFoldDB" id="A0A9P5YC25"/>
<dbReference type="InterPro" id="IPR015797">
    <property type="entry name" value="NUDIX_hydrolase-like_dom_sf"/>
</dbReference>
<dbReference type="FunFam" id="3.90.79.10:FF:000019">
    <property type="entry name" value="Thiamin pyrophosphokinase, putative"/>
    <property type="match status" value="1"/>
</dbReference>
<reference evidence="2" key="1">
    <citation type="submission" date="2020-11" db="EMBL/GenBank/DDBJ databases">
        <authorList>
            <consortium name="DOE Joint Genome Institute"/>
            <person name="Ahrendt S."/>
            <person name="Riley R."/>
            <person name="Andreopoulos W."/>
            <person name="Labutti K."/>
            <person name="Pangilinan J."/>
            <person name="Ruiz-Duenas F.J."/>
            <person name="Barrasa J.M."/>
            <person name="Sanchez-Garcia M."/>
            <person name="Camarero S."/>
            <person name="Miyauchi S."/>
            <person name="Serrano A."/>
            <person name="Linde D."/>
            <person name="Babiker R."/>
            <person name="Drula E."/>
            <person name="Ayuso-Fernandez I."/>
            <person name="Pacheco R."/>
            <person name="Padilla G."/>
            <person name="Ferreira P."/>
            <person name="Barriuso J."/>
            <person name="Kellner H."/>
            <person name="Castanera R."/>
            <person name="Alfaro M."/>
            <person name="Ramirez L."/>
            <person name="Pisabarro A.G."/>
            <person name="Kuo A."/>
            <person name="Tritt A."/>
            <person name="Lipzen A."/>
            <person name="He G."/>
            <person name="Yan M."/>
            <person name="Ng V."/>
            <person name="Cullen D."/>
            <person name="Martin F."/>
            <person name="Rosso M.-N."/>
            <person name="Henrissat B."/>
            <person name="Hibbett D."/>
            <person name="Martinez A.T."/>
            <person name="Grigoriev I.V."/>
        </authorList>
    </citation>
    <scope>NUCLEOTIDE SEQUENCE</scope>
    <source>
        <strain evidence="2">CBS 247.69</strain>
    </source>
</reference>
<dbReference type="Pfam" id="PF15916">
    <property type="entry name" value="DUF4743"/>
    <property type="match status" value="1"/>
</dbReference>
<organism evidence="2 3">
    <name type="scientific">Collybia nuda</name>
    <dbReference type="NCBI Taxonomy" id="64659"/>
    <lineage>
        <taxon>Eukaryota</taxon>
        <taxon>Fungi</taxon>
        <taxon>Dikarya</taxon>
        <taxon>Basidiomycota</taxon>
        <taxon>Agaricomycotina</taxon>
        <taxon>Agaricomycetes</taxon>
        <taxon>Agaricomycetidae</taxon>
        <taxon>Agaricales</taxon>
        <taxon>Tricholomatineae</taxon>
        <taxon>Clitocybaceae</taxon>
        <taxon>Collybia</taxon>
    </lineage>
</organism>
<dbReference type="PROSITE" id="PS51462">
    <property type="entry name" value="NUDIX"/>
    <property type="match status" value="1"/>
</dbReference>
<dbReference type="InterPro" id="IPR000086">
    <property type="entry name" value="NUDIX_hydrolase_dom"/>
</dbReference>
<evidence type="ECO:0000313" key="2">
    <source>
        <dbReference type="EMBL" id="KAF9467223.1"/>
    </source>
</evidence>
<evidence type="ECO:0000259" key="1">
    <source>
        <dbReference type="PROSITE" id="PS51462"/>
    </source>
</evidence>
<dbReference type="PANTHER" id="PTHR13622">
    <property type="entry name" value="THIAMIN PYROPHOSPHOKINASE"/>
    <property type="match status" value="1"/>
</dbReference>
<keyword evidence="3" id="KW-1185">Reference proteome</keyword>
<feature type="domain" description="Nudix hydrolase" evidence="1">
    <location>
        <begin position="170"/>
        <end position="321"/>
    </location>
</feature>
<dbReference type="SUPFAM" id="SSF55811">
    <property type="entry name" value="Nudix"/>
    <property type="match status" value="1"/>
</dbReference>
<keyword evidence="2" id="KW-0378">Hydrolase</keyword>
<dbReference type="OrthoDB" id="10261522at2759"/>
<evidence type="ECO:0000313" key="3">
    <source>
        <dbReference type="Proteomes" id="UP000807353"/>
    </source>
</evidence>
<dbReference type="CDD" id="cd03676">
    <property type="entry name" value="NUDIX_Tnr3_like"/>
    <property type="match status" value="1"/>
</dbReference>
<dbReference type="PANTHER" id="PTHR13622:SF8">
    <property type="entry name" value="THIAMIN PYROPHOSPHOKINASE 1"/>
    <property type="match status" value="1"/>
</dbReference>
<name>A0A9P5YC25_9AGAR</name>
<protein>
    <submittedName>
        <fullName evidence="2">Nudix hydrolase 20</fullName>
    </submittedName>
</protein>
<dbReference type="Proteomes" id="UP000807353">
    <property type="component" value="Unassembled WGS sequence"/>
</dbReference>
<dbReference type="GO" id="GO:0044715">
    <property type="term" value="F:8-oxo-dGDP phosphatase activity"/>
    <property type="evidence" value="ECO:0007669"/>
    <property type="project" value="TreeGrafter"/>
</dbReference>
<gene>
    <name evidence="2" type="ORF">BDZ94DRAFT_1319003</name>
</gene>
<dbReference type="InterPro" id="IPR031804">
    <property type="entry name" value="DUF4743"/>
</dbReference>
<dbReference type="Gene3D" id="3.90.79.10">
    <property type="entry name" value="Nucleoside Triphosphate Pyrophosphohydrolase"/>
    <property type="match status" value="1"/>
</dbReference>